<comment type="caution">
    <text evidence="1">The sequence shown here is derived from an EMBL/GenBank/DDBJ whole genome shotgun (WGS) entry which is preliminary data.</text>
</comment>
<evidence type="ECO:0000313" key="2">
    <source>
        <dbReference type="Proteomes" id="UP001144396"/>
    </source>
</evidence>
<keyword evidence="2" id="KW-1185">Reference proteome</keyword>
<organism evidence="1 2">
    <name type="scientific">Agromyces rhizosphaerae</name>
    <dbReference type="NCBI Taxonomy" id="88374"/>
    <lineage>
        <taxon>Bacteria</taxon>
        <taxon>Bacillati</taxon>
        <taxon>Actinomycetota</taxon>
        <taxon>Actinomycetes</taxon>
        <taxon>Micrococcales</taxon>
        <taxon>Microbacteriaceae</taxon>
        <taxon>Agromyces</taxon>
    </lineage>
</organism>
<accession>A0A9W6CX35</accession>
<name>A0A9W6CX35_9MICO</name>
<evidence type="ECO:0008006" key="3">
    <source>
        <dbReference type="Google" id="ProtNLM"/>
    </source>
</evidence>
<gene>
    <name evidence="1" type="ORF">ARHIZOSPH14_18480</name>
</gene>
<sequence length="150" mass="16477">MRVKGVAMERTETDVDEFLASLEGERGDAMRALDARISGELAGLERVLWEGVFWGGTEQRIIGYGAITQPRPRGAEVEWFLVGLAAQQKHVSVYVNAVDDGAYLVKAFAPRLGRVKVGSAAVSITRLDAVDLDAFDDMIRRARELTPDAR</sequence>
<protein>
    <recommendedName>
        <fullName evidence="3">DUF1801 domain-containing protein</fullName>
    </recommendedName>
</protein>
<proteinExistence type="predicted"/>
<dbReference type="EMBL" id="BSDP01000001">
    <property type="protein sequence ID" value="GLI27606.1"/>
    <property type="molecule type" value="Genomic_DNA"/>
</dbReference>
<dbReference type="AlphaFoldDB" id="A0A9W6CX35"/>
<evidence type="ECO:0000313" key="1">
    <source>
        <dbReference type="EMBL" id="GLI27606.1"/>
    </source>
</evidence>
<reference evidence="1" key="1">
    <citation type="submission" date="2022-12" db="EMBL/GenBank/DDBJ databases">
        <title>Reference genome sequencing for broad-spectrum identification of bacterial and archaeal isolates by mass spectrometry.</title>
        <authorList>
            <person name="Sekiguchi Y."/>
            <person name="Tourlousse D.M."/>
        </authorList>
    </citation>
    <scope>NUCLEOTIDE SEQUENCE</scope>
    <source>
        <strain evidence="1">14</strain>
    </source>
</reference>
<dbReference type="Proteomes" id="UP001144396">
    <property type="component" value="Unassembled WGS sequence"/>
</dbReference>